<dbReference type="Gene3D" id="2.130.10.10">
    <property type="entry name" value="YVTN repeat-like/Quinoprotein amine dehydrogenase"/>
    <property type="match status" value="2"/>
</dbReference>
<dbReference type="SUPFAM" id="SSF50729">
    <property type="entry name" value="PH domain-like"/>
    <property type="match status" value="1"/>
</dbReference>
<dbReference type="Gene3D" id="2.30.29.30">
    <property type="entry name" value="Pleckstrin-homology domain (PH domain)/Phosphotyrosine-binding domain (PTB)"/>
    <property type="match status" value="1"/>
</dbReference>
<reference evidence="6" key="2">
    <citation type="submission" date="2007-04" db="EMBL/GenBank/DDBJ databases">
        <title>The genome of the human body louse.</title>
        <authorList>
            <consortium name="The Human Body Louse Genome Consortium"/>
            <person name="Kirkness E."/>
            <person name="Walenz B."/>
            <person name="Hass B."/>
            <person name="Bruggner R."/>
            <person name="Strausberg R."/>
        </authorList>
    </citation>
    <scope>NUCLEOTIDE SEQUENCE</scope>
    <source>
        <strain evidence="6">USDA</strain>
    </source>
</reference>
<feature type="domain" description="BEACH-type PH" evidence="5">
    <location>
        <begin position="170"/>
        <end position="270"/>
    </location>
</feature>
<dbReference type="SUPFAM" id="SSF50978">
    <property type="entry name" value="WD40 repeat-like"/>
    <property type="match status" value="1"/>
</dbReference>
<feature type="repeat" description="WD" evidence="3">
    <location>
        <begin position="777"/>
        <end position="818"/>
    </location>
</feature>
<dbReference type="PROSITE" id="PS50294">
    <property type="entry name" value="WD_REPEATS_REGION"/>
    <property type="match status" value="1"/>
</dbReference>
<dbReference type="OMA" id="QVYKRRY"/>
<dbReference type="CTD" id="8232543"/>
<dbReference type="InterPro" id="IPR000409">
    <property type="entry name" value="BEACH_dom"/>
</dbReference>
<dbReference type="InterPro" id="IPR036372">
    <property type="entry name" value="BEACH_dom_sf"/>
</dbReference>
<dbReference type="HOGENOM" id="CLU_000218_5_2_1"/>
<reference evidence="7" key="3">
    <citation type="submission" date="2021-02" db="UniProtKB">
        <authorList>
            <consortium name="EnsemblMetazoa"/>
        </authorList>
    </citation>
    <scope>IDENTIFICATION</scope>
    <source>
        <strain evidence="7">USDA</strain>
    </source>
</reference>
<dbReference type="PROSITE" id="PS50082">
    <property type="entry name" value="WD_REPEATS_2"/>
    <property type="match status" value="3"/>
</dbReference>
<dbReference type="Proteomes" id="UP000009046">
    <property type="component" value="Unassembled WGS sequence"/>
</dbReference>
<dbReference type="Gene3D" id="1.10.1540.10">
    <property type="entry name" value="BEACH domain"/>
    <property type="match status" value="1"/>
</dbReference>
<dbReference type="CDD" id="cd06071">
    <property type="entry name" value="Beach"/>
    <property type="match status" value="1"/>
</dbReference>
<feature type="domain" description="BEACH" evidence="4">
    <location>
        <begin position="274"/>
        <end position="561"/>
    </location>
</feature>
<evidence type="ECO:0000256" key="2">
    <source>
        <dbReference type="ARBA" id="ARBA00022737"/>
    </source>
</evidence>
<keyword evidence="2" id="KW-0677">Repeat</keyword>
<dbReference type="EMBL" id="DS235874">
    <property type="protein sequence ID" value="EEB19713.1"/>
    <property type="molecule type" value="Genomic_DNA"/>
</dbReference>
<dbReference type="InterPro" id="IPR011993">
    <property type="entry name" value="PH-like_dom_sf"/>
</dbReference>
<dbReference type="AlphaFoldDB" id="E0W257"/>
<evidence type="ECO:0000256" key="3">
    <source>
        <dbReference type="PROSITE-ProRule" id="PRU00221"/>
    </source>
</evidence>
<dbReference type="EMBL" id="AAZO01007128">
    <property type="status" value="NOT_ANNOTATED_CDS"/>
    <property type="molecule type" value="Genomic_DNA"/>
</dbReference>
<dbReference type="VEuPathDB" id="VectorBase:PHUM584690"/>
<dbReference type="Pfam" id="PF02138">
    <property type="entry name" value="Beach"/>
    <property type="match status" value="1"/>
</dbReference>
<dbReference type="STRING" id="121224.E0W257"/>
<evidence type="ECO:0000259" key="5">
    <source>
        <dbReference type="PROSITE" id="PS51783"/>
    </source>
</evidence>
<dbReference type="KEGG" id="phu:Phum_PHUM584690"/>
<dbReference type="PROSITE" id="PS50197">
    <property type="entry name" value="BEACH"/>
    <property type="match status" value="1"/>
</dbReference>
<dbReference type="InterPro" id="IPR001680">
    <property type="entry name" value="WD40_rpt"/>
</dbReference>
<dbReference type="SMART" id="SM01026">
    <property type="entry name" value="Beach"/>
    <property type="match status" value="1"/>
</dbReference>
<dbReference type="SUPFAM" id="SSF81837">
    <property type="entry name" value="BEACH domain"/>
    <property type="match status" value="1"/>
</dbReference>
<evidence type="ECO:0000256" key="1">
    <source>
        <dbReference type="ARBA" id="ARBA00022574"/>
    </source>
</evidence>
<dbReference type="InParanoid" id="E0W257"/>
<feature type="repeat" description="WD" evidence="3">
    <location>
        <begin position="685"/>
        <end position="716"/>
    </location>
</feature>
<proteinExistence type="predicted"/>
<name>E0W257_PEDHC</name>
<dbReference type="CDD" id="cd00200">
    <property type="entry name" value="WD40"/>
    <property type="match status" value="1"/>
</dbReference>
<dbReference type="FunFam" id="1.10.1540.10:FF:000001">
    <property type="entry name" value="neurobeachin isoform X1"/>
    <property type="match status" value="1"/>
</dbReference>
<dbReference type="EnsemblMetazoa" id="PHUM584690-RA">
    <property type="protein sequence ID" value="PHUM584690-PA"/>
    <property type="gene ID" value="PHUM584690"/>
</dbReference>
<dbReference type="SMART" id="SM00320">
    <property type="entry name" value="WD40"/>
    <property type="match status" value="6"/>
</dbReference>
<dbReference type="InterPro" id="IPR015943">
    <property type="entry name" value="WD40/YVTN_repeat-like_dom_sf"/>
</dbReference>
<dbReference type="Pfam" id="PF00400">
    <property type="entry name" value="WD40"/>
    <property type="match status" value="4"/>
</dbReference>
<feature type="repeat" description="WD" evidence="3">
    <location>
        <begin position="601"/>
        <end position="642"/>
    </location>
</feature>
<dbReference type="Pfam" id="PF25400">
    <property type="entry name" value="PH_FAN"/>
    <property type="match status" value="1"/>
</dbReference>
<keyword evidence="8" id="KW-1185">Reference proteome</keyword>
<dbReference type="PANTHER" id="PTHR13743:SF123">
    <property type="entry name" value="PROTEIN FAN"/>
    <property type="match status" value="1"/>
</dbReference>
<dbReference type="OrthoDB" id="26681at2759"/>
<evidence type="ECO:0000313" key="6">
    <source>
        <dbReference type="EMBL" id="EEB19713.1"/>
    </source>
</evidence>
<accession>E0W257</accession>
<dbReference type="RefSeq" id="XP_002432451.1">
    <property type="nucleotide sequence ID" value="XM_002432406.1"/>
</dbReference>
<sequence length="889" mass="102334">MEKTRFSLLLLEPGEIYFEDYSASLFPNQVNRENFETSRQLGRIKLCSKSLVFDPQDFNKPIIKIPLQNCIGIKRGKRPWASEEDNVIQIECSNYVEMLEENVIAAYKFKQEKTLFLFLLNYAKVDDCLSHILQLYRASTLPPHEQSSMIAAIVYSRQSRVSFDAKWLEDIYEKVICETQANKISPLVVNPGRIVLTCSRIYFQPYNNIESHSVLKIDLKNITRIICRRFLLKQVGIEIFYKCCSKSETSHFYVAMKSKEVRDKFYESILQQPNLTLTSVEPEIITLKWQNRAISNYEYLLYLNSLADRSFNDLTQYPVFPWVLSNYISKTLDLKDSKSYRDLTKPIGALNEERLERLKERTLEMPEPKFLYGSHYSAPGFVIFYLVRKYPHYMLCLQNGRFDHPDRMFNSIADVWRNVINNMSDFKELIPEFYDVSQSGDFLLNTYGINFGYRCNGSKVHDVSLPPWAENPADFVSKLREALESEYVSSNIHHWIDLIFGYKQRGEEAKKANNIYYYLCYEGAVDIDLVKDYNERHALEVQIMEFGQVPKQIFKVPHPPRLPLLNPQSRIGNSVLEETSSENTEKPIKDAILNLSRSTIIGYHKDVVTSVAISSNNKFILSSSKDSTIRMFAAETEKQIRSFNLNNVGISCCILLPDDNLIVAGTYDDQILVYDIMFNKLIDSIIAHEDTVTSICWGSVSRCLVSSSRDCTLKIWFNIYQDDKWHRLKITSALRFDLDSRITCSVINGDNSLIGSGTEDGEIIVIDVTNKNKVFKRTAHNGPVHGISFSPENGKLVSCGWDGCFKVYDLLTGMEVYSKSLKAQLTCLAWNGLSLLLGSNSGIVFLWDLVEVKLIKEIECKGNNIHCITVSQNGKFLIQKCIFRSYRNR</sequence>
<dbReference type="eggNOG" id="KOG1786">
    <property type="taxonomic scope" value="Eukaryota"/>
</dbReference>
<dbReference type="InterPro" id="IPR023362">
    <property type="entry name" value="PH-BEACH_dom"/>
</dbReference>
<organism>
    <name type="scientific">Pediculus humanus subsp. corporis</name>
    <name type="common">Body louse</name>
    <dbReference type="NCBI Taxonomy" id="121224"/>
    <lineage>
        <taxon>Eukaryota</taxon>
        <taxon>Metazoa</taxon>
        <taxon>Ecdysozoa</taxon>
        <taxon>Arthropoda</taxon>
        <taxon>Hexapoda</taxon>
        <taxon>Insecta</taxon>
        <taxon>Pterygota</taxon>
        <taxon>Neoptera</taxon>
        <taxon>Paraneoptera</taxon>
        <taxon>Psocodea</taxon>
        <taxon>Troctomorpha</taxon>
        <taxon>Phthiraptera</taxon>
        <taxon>Anoplura</taxon>
        <taxon>Pediculidae</taxon>
        <taxon>Pediculus</taxon>
    </lineage>
</organism>
<reference evidence="6" key="1">
    <citation type="submission" date="2007-04" db="EMBL/GenBank/DDBJ databases">
        <title>Annotation of Pediculus humanus corporis strain USDA.</title>
        <authorList>
            <person name="Kirkness E."/>
            <person name="Hannick L."/>
            <person name="Hass B."/>
            <person name="Bruggner R."/>
            <person name="Lawson D."/>
            <person name="Bidwell S."/>
            <person name="Joardar V."/>
            <person name="Caler E."/>
            <person name="Walenz B."/>
            <person name="Inman J."/>
            <person name="Schobel S."/>
            <person name="Galinsky K."/>
            <person name="Amedeo P."/>
            <person name="Strausberg R."/>
        </authorList>
    </citation>
    <scope>NUCLEOTIDE SEQUENCE</scope>
    <source>
        <strain evidence="6">USDA</strain>
    </source>
</reference>
<protein>
    <submittedName>
        <fullName evidence="6 7">Protein FAN, putative</fullName>
    </submittedName>
</protein>
<dbReference type="InterPro" id="IPR057496">
    <property type="entry name" value="FAN-like_PH"/>
</dbReference>
<dbReference type="GeneID" id="8232543"/>
<dbReference type="InterPro" id="IPR036322">
    <property type="entry name" value="WD40_repeat_dom_sf"/>
</dbReference>
<evidence type="ECO:0000313" key="7">
    <source>
        <dbReference type="EnsemblMetazoa" id="PHUM584690-PA"/>
    </source>
</evidence>
<dbReference type="PROSITE" id="PS51783">
    <property type="entry name" value="PH_BEACH"/>
    <property type="match status" value="1"/>
</dbReference>
<dbReference type="PANTHER" id="PTHR13743">
    <property type="entry name" value="BEIGE/BEACH-RELATED"/>
    <property type="match status" value="1"/>
</dbReference>
<evidence type="ECO:0000259" key="4">
    <source>
        <dbReference type="PROSITE" id="PS50197"/>
    </source>
</evidence>
<keyword evidence="1 3" id="KW-0853">WD repeat</keyword>
<dbReference type="InterPro" id="IPR050865">
    <property type="entry name" value="BEACH_Domain"/>
</dbReference>
<gene>
    <name evidence="7" type="primary">8232543</name>
    <name evidence="6" type="ORF">Phum_PHUM584690</name>
</gene>
<evidence type="ECO:0000313" key="8">
    <source>
        <dbReference type="Proteomes" id="UP000009046"/>
    </source>
</evidence>